<dbReference type="KEGG" id="wms:ID128_04370"/>
<dbReference type="EMBL" id="CP061738">
    <property type="protein sequence ID" value="QOD38040.1"/>
    <property type="molecule type" value="Genomic_DNA"/>
</dbReference>
<evidence type="ECO:0000313" key="2">
    <source>
        <dbReference type="EMBL" id="QOD38040.1"/>
    </source>
</evidence>
<reference evidence="2 3" key="1">
    <citation type="submission" date="2020-09" db="EMBL/GenBank/DDBJ databases">
        <title>An Earliest Endosymbiont, Wolbachia massiliensis sp. nov., Strain PL13 From the Bed Bug (Cimex hemipterius), Type strain of a New supergroup T.</title>
        <authorList>
            <person name="Laidoudi Y."/>
            <person name="Levasseur A."/>
            <person name="Medkour H."/>
            <person name="Maaloum M."/>
            <person name="BenKhedher M."/>
            <person name="Sambou M."/>
            <person name="Bassene H."/>
            <person name="Davoust B."/>
            <person name="Fenollar F."/>
            <person name="Raoult D."/>
            <person name="Mediannikov O."/>
        </authorList>
    </citation>
    <scope>NUCLEOTIDE SEQUENCE [LARGE SCALE GENOMIC DNA]</scope>
    <source>
        <strain evidence="2 3">PL13</strain>
    </source>
</reference>
<dbReference type="RefSeq" id="WP_191110862.1">
    <property type="nucleotide sequence ID" value="NZ_CP061738.1"/>
</dbReference>
<accession>A0A7L7YLA6</accession>
<feature type="region of interest" description="Disordered" evidence="1">
    <location>
        <begin position="1"/>
        <end position="49"/>
    </location>
</feature>
<keyword evidence="3" id="KW-1185">Reference proteome</keyword>
<name>A0A7L7YLA6_9RICK</name>
<sequence length="72" mass="7893">MFCESSEKDAEISSPKSQPAKQEAQPDQKEAEILSPKNQPAKEENGQGWGAWVKSLFTSTKTSHLNSESKGL</sequence>
<gene>
    <name evidence="2" type="ORF">ID128_04370</name>
</gene>
<protein>
    <submittedName>
        <fullName evidence="2">Uncharacterized protein</fullName>
    </submittedName>
</protein>
<feature type="compositionally biased region" description="Basic and acidic residues" evidence="1">
    <location>
        <begin position="1"/>
        <end position="11"/>
    </location>
</feature>
<proteinExistence type="predicted"/>
<dbReference type="AlphaFoldDB" id="A0A7L7YLA6"/>
<dbReference type="Proteomes" id="UP000516514">
    <property type="component" value="Chromosome"/>
</dbReference>
<evidence type="ECO:0000256" key="1">
    <source>
        <dbReference type="SAM" id="MobiDB-lite"/>
    </source>
</evidence>
<evidence type="ECO:0000313" key="3">
    <source>
        <dbReference type="Proteomes" id="UP000516514"/>
    </source>
</evidence>
<organism evidence="2 3">
    <name type="scientific">Candidatus Wolbachia massiliensis</name>
    <dbReference type="NCBI Taxonomy" id="1845000"/>
    <lineage>
        <taxon>Bacteria</taxon>
        <taxon>Pseudomonadati</taxon>
        <taxon>Pseudomonadota</taxon>
        <taxon>Alphaproteobacteria</taxon>
        <taxon>Rickettsiales</taxon>
        <taxon>Anaplasmataceae</taxon>
        <taxon>Wolbachieae</taxon>
        <taxon>Wolbachia</taxon>
    </lineage>
</organism>